<organism evidence="2 3">
    <name type="scientific">Propionimicrobium lymphophilum ACS-093-V-SCH5</name>
    <dbReference type="NCBI Taxonomy" id="883161"/>
    <lineage>
        <taxon>Bacteria</taxon>
        <taxon>Bacillati</taxon>
        <taxon>Actinomycetota</taxon>
        <taxon>Actinomycetes</taxon>
        <taxon>Propionibacteriales</taxon>
        <taxon>Propionibacteriaceae</taxon>
        <taxon>Propionimicrobium</taxon>
    </lineage>
</organism>
<evidence type="ECO:0000313" key="3">
    <source>
        <dbReference type="Proteomes" id="UP000014417"/>
    </source>
</evidence>
<comment type="caution">
    <text evidence="2">The sequence shown here is derived from an EMBL/GenBank/DDBJ whole genome shotgun (WGS) entry which is preliminary data.</text>
</comment>
<accession>S2W208</accession>
<gene>
    <name evidence="2" type="ORF">HMPREF9306_01944</name>
</gene>
<dbReference type="InterPro" id="IPR013216">
    <property type="entry name" value="Methyltransf_11"/>
</dbReference>
<dbReference type="Proteomes" id="UP000014417">
    <property type="component" value="Unassembled WGS sequence"/>
</dbReference>
<keyword evidence="3" id="KW-1185">Reference proteome</keyword>
<protein>
    <recommendedName>
        <fullName evidence="1">Methyltransferase type 11 domain-containing protein</fullName>
    </recommendedName>
</protein>
<dbReference type="STRING" id="883161.HMPREF9306_01944"/>
<evidence type="ECO:0000259" key="1">
    <source>
        <dbReference type="Pfam" id="PF08241"/>
    </source>
</evidence>
<dbReference type="HOGENOM" id="CLU_049344_2_0_11"/>
<dbReference type="InterPro" id="IPR029063">
    <property type="entry name" value="SAM-dependent_MTases_sf"/>
</dbReference>
<name>S2W208_9ACTN</name>
<feature type="domain" description="Methyltransferase type 11" evidence="1">
    <location>
        <begin position="19"/>
        <end position="113"/>
    </location>
</feature>
<sequence length="251" mass="28235">MFPSSAFNWQLGTTASTVLNLGAAPAMVSRLLSSGHFVVAIDPDHEAIARLQQRFWQAYQERRLILIAGSIEHLPLLPKSIDVAIVNKSLNANIDLHKACTELANVLTDTGWVTGNNMSRDDTVPWVRRLTKLLRSIDETAMTGDFTNKNHERLLENKYFPSTDSHNFRLWIPISRVDMLKMVETHHSVSALTQVARDELLAQAAKIYDEAAIGGDLRLPFVLNCWRAYVDRAEITIPVSLDTEAPWFSLK</sequence>
<dbReference type="Pfam" id="PF08241">
    <property type="entry name" value="Methyltransf_11"/>
    <property type="match status" value="1"/>
</dbReference>
<evidence type="ECO:0000313" key="2">
    <source>
        <dbReference type="EMBL" id="EPD32375.1"/>
    </source>
</evidence>
<dbReference type="CDD" id="cd02440">
    <property type="entry name" value="AdoMet_MTases"/>
    <property type="match status" value="1"/>
</dbReference>
<dbReference type="AlphaFoldDB" id="S2W208"/>
<reference evidence="2 3" key="1">
    <citation type="submission" date="2013-04" db="EMBL/GenBank/DDBJ databases">
        <title>The Genome Sequence of Propionimicrobium lymphophilum ACS-093-V-SCH5.</title>
        <authorList>
            <consortium name="The Broad Institute Genomics Platform"/>
            <person name="Earl A."/>
            <person name="Ward D."/>
            <person name="Feldgarden M."/>
            <person name="Gevers D."/>
            <person name="Saerens B."/>
            <person name="Vaneechoutte M."/>
            <person name="Walker B."/>
            <person name="Young S."/>
            <person name="Zeng Q."/>
            <person name="Gargeya S."/>
            <person name="Fitzgerald M."/>
            <person name="Haas B."/>
            <person name="Abouelleil A."/>
            <person name="Allen A.W."/>
            <person name="Alvarado L."/>
            <person name="Arachchi H.M."/>
            <person name="Berlin A.M."/>
            <person name="Chapman S.B."/>
            <person name="Gainer-Dewar J."/>
            <person name="Goldberg J."/>
            <person name="Griggs A."/>
            <person name="Gujja S."/>
            <person name="Hansen M."/>
            <person name="Howarth C."/>
            <person name="Imamovic A."/>
            <person name="Ireland A."/>
            <person name="Larimer J."/>
            <person name="McCowan C."/>
            <person name="Murphy C."/>
            <person name="Pearson M."/>
            <person name="Poon T.W."/>
            <person name="Priest M."/>
            <person name="Roberts A."/>
            <person name="Saif S."/>
            <person name="Shea T."/>
            <person name="Sisk P."/>
            <person name="Sykes S."/>
            <person name="Wortman J."/>
            <person name="Nusbaum C."/>
            <person name="Birren B."/>
        </authorList>
    </citation>
    <scope>NUCLEOTIDE SEQUENCE [LARGE SCALE GENOMIC DNA]</scope>
    <source>
        <strain evidence="2 3">ACS-093-V-SCH5</strain>
    </source>
</reference>
<dbReference type="SUPFAM" id="SSF53335">
    <property type="entry name" value="S-adenosyl-L-methionine-dependent methyltransferases"/>
    <property type="match status" value="1"/>
</dbReference>
<dbReference type="GO" id="GO:0008757">
    <property type="term" value="F:S-adenosylmethionine-dependent methyltransferase activity"/>
    <property type="evidence" value="ECO:0007669"/>
    <property type="project" value="InterPro"/>
</dbReference>
<proteinExistence type="predicted"/>
<dbReference type="Gene3D" id="3.40.50.150">
    <property type="entry name" value="Vaccinia Virus protein VP39"/>
    <property type="match status" value="1"/>
</dbReference>
<dbReference type="EMBL" id="AGZR01000009">
    <property type="protein sequence ID" value="EPD32375.1"/>
    <property type="molecule type" value="Genomic_DNA"/>
</dbReference>